<evidence type="ECO:0000313" key="2">
    <source>
        <dbReference type="Proteomes" id="UP001143910"/>
    </source>
</evidence>
<reference evidence="1" key="1">
    <citation type="submission" date="2022-08" db="EMBL/GenBank/DDBJ databases">
        <title>Genome Sequence of Lecanicillium fungicola.</title>
        <authorList>
            <person name="Buettner E."/>
        </authorList>
    </citation>
    <scope>NUCLEOTIDE SEQUENCE</scope>
    <source>
        <strain evidence="1">Babe33</strain>
    </source>
</reference>
<dbReference type="EMBL" id="JANJQO010001772">
    <property type="protein sequence ID" value="KAJ2969323.1"/>
    <property type="molecule type" value="Genomic_DNA"/>
</dbReference>
<name>A0ACC1MS32_9HYPO</name>
<dbReference type="Proteomes" id="UP001143910">
    <property type="component" value="Unassembled WGS sequence"/>
</dbReference>
<sequence>MNSQSNSRRGAVVPTRFRCKVGGEWRDLSEFSNAQQKNLTYLTGNKRQVDPAHSGMTCKEHSAGSRTELRCDLCRLVKPLDDFSKNSRRNGEQQCRRCVAWVEIQETDVTPGPLETGHISPEEEQQHSLKHRMFGCPNFFDNDDDLVPRAPITSMSSLGLDDDDGTFDDLSLSGILSKADTYSTTSSLPPHLRHKASTNASASASVASAAPSEISSSNGREPSLPPHLVNRFKAMSGAGSSASSTIGMSLPTTLLESDSDADSVVNRSFNAWDPNGMYARRGRSTADSLDDSTDDSVGSESLAETDPNVVGSWDKVAAAPALDPSTRRKGGWVKGSEMRMSAAEIRESLGVGEVYQQHMHRDVDAQKRFRPIGYDSDSD</sequence>
<gene>
    <name evidence="1" type="ORF">NQ176_g8724</name>
</gene>
<comment type="caution">
    <text evidence="1">The sequence shown here is derived from an EMBL/GenBank/DDBJ whole genome shotgun (WGS) entry which is preliminary data.</text>
</comment>
<protein>
    <submittedName>
        <fullName evidence="1">Uncharacterized protein</fullName>
    </submittedName>
</protein>
<organism evidence="1 2">
    <name type="scientific">Zarea fungicola</name>
    <dbReference type="NCBI Taxonomy" id="93591"/>
    <lineage>
        <taxon>Eukaryota</taxon>
        <taxon>Fungi</taxon>
        <taxon>Dikarya</taxon>
        <taxon>Ascomycota</taxon>
        <taxon>Pezizomycotina</taxon>
        <taxon>Sordariomycetes</taxon>
        <taxon>Hypocreomycetidae</taxon>
        <taxon>Hypocreales</taxon>
        <taxon>Cordycipitaceae</taxon>
        <taxon>Zarea</taxon>
    </lineage>
</organism>
<proteinExistence type="predicted"/>
<evidence type="ECO:0000313" key="1">
    <source>
        <dbReference type="EMBL" id="KAJ2969323.1"/>
    </source>
</evidence>
<accession>A0ACC1MS32</accession>
<keyword evidence="2" id="KW-1185">Reference proteome</keyword>